<gene>
    <name evidence="2" type="ORF">BEN51_04630</name>
</gene>
<keyword evidence="1" id="KW-0472">Membrane</keyword>
<feature type="transmembrane region" description="Helical" evidence="1">
    <location>
        <begin position="184"/>
        <end position="207"/>
    </location>
</feature>
<protein>
    <recommendedName>
        <fullName evidence="4">DUF1700 domain-containing protein</fullName>
    </recommendedName>
</protein>
<dbReference type="InterPro" id="IPR047928">
    <property type="entry name" value="Perm_prefix_1"/>
</dbReference>
<proteinExistence type="predicted"/>
<dbReference type="Proteomes" id="UP000264883">
    <property type="component" value="Chromosome"/>
</dbReference>
<feature type="transmembrane region" description="Helical" evidence="1">
    <location>
        <begin position="122"/>
        <end position="145"/>
    </location>
</feature>
<organism evidence="2 3">
    <name type="scientific">Clostridium isatidis</name>
    <dbReference type="NCBI Taxonomy" id="182773"/>
    <lineage>
        <taxon>Bacteria</taxon>
        <taxon>Bacillati</taxon>
        <taxon>Bacillota</taxon>
        <taxon>Clostridia</taxon>
        <taxon>Eubacteriales</taxon>
        <taxon>Clostridiaceae</taxon>
        <taxon>Clostridium</taxon>
    </lineage>
</organism>
<dbReference type="AlphaFoldDB" id="A0A343JB76"/>
<keyword evidence="1" id="KW-0812">Transmembrane</keyword>
<dbReference type="OrthoDB" id="2963492at2"/>
<accession>A0A343JB76</accession>
<dbReference type="RefSeq" id="WP_119864917.1">
    <property type="nucleotide sequence ID" value="NZ_CP016786.1"/>
</dbReference>
<keyword evidence="3" id="KW-1185">Reference proteome</keyword>
<dbReference type="NCBIfam" id="NF038403">
    <property type="entry name" value="perm_prefix_1"/>
    <property type="match status" value="1"/>
</dbReference>
<dbReference type="EMBL" id="CP016786">
    <property type="protein sequence ID" value="ASW42784.1"/>
    <property type="molecule type" value="Genomic_DNA"/>
</dbReference>
<keyword evidence="1" id="KW-1133">Transmembrane helix</keyword>
<name>A0A343JB76_9CLOT</name>
<sequence length="214" mass="23329">MKNIDEKINEYIDKVFAEVAPSQQLFDLKEELATNMKEKIGDYTSRGLDEEQAFREAVASLGDLSGLVEDMRKIGQDKARETVYTSMSNKVSIAGIIIGVLLILFGSFSTAMLHFMNIPKEGAVAPGIFIVGGGIVLTYSLLTIETKRKYAMNKIRAAFYALAVGLILFGIFSAVMSGTATGEVFIAIGSLMVYVLAGVALMLYLFLTGRSRIK</sequence>
<evidence type="ECO:0000256" key="1">
    <source>
        <dbReference type="SAM" id="Phobius"/>
    </source>
</evidence>
<dbReference type="KEGG" id="cia:BEN51_04630"/>
<reference evidence="2 3" key="1">
    <citation type="submission" date="2016-08" db="EMBL/GenBank/DDBJ databases">
        <title>Complete Genome Sequence Of The Indigo Reducing Clostridium isatidis DSM15098.</title>
        <authorList>
            <person name="Little G.T."/>
            <person name="Minton N.P."/>
        </authorList>
    </citation>
    <scope>NUCLEOTIDE SEQUENCE [LARGE SCALE GENOMIC DNA]</scope>
    <source>
        <strain evidence="2 3">DSM 15098</strain>
    </source>
</reference>
<evidence type="ECO:0008006" key="4">
    <source>
        <dbReference type="Google" id="ProtNLM"/>
    </source>
</evidence>
<evidence type="ECO:0000313" key="2">
    <source>
        <dbReference type="EMBL" id="ASW42784.1"/>
    </source>
</evidence>
<evidence type="ECO:0000313" key="3">
    <source>
        <dbReference type="Proteomes" id="UP000264883"/>
    </source>
</evidence>
<feature type="transmembrane region" description="Helical" evidence="1">
    <location>
        <begin position="93"/>
        <end position="116"/>
    </location>
</feature>
<feature type="transmembrane region" description="Helical" evidence="1">
    <location>
        <begin position="157"/>
        <end position="178"/>
    </location>
</feature>